<sequence>MAPKKRTSISANSTPSVKKRLSASANGTQSAKKRQSTFNIVLSTVKTRAQIKQKLATFPFMYLPGELRNMIYHEALDFNSLCKPHGKGKLRAHPLLLLNKQVSGEAKEILKRVPLIMEQLPPKGWKLEKNGMSSDLLANLPEVELHFVWVTPDHYSIARNESEDQYDRLITLLTQLVKVWTEHEHKLKKFKLTVSSDYHELHLNSCPAVSSPGPFGCYVYSQIRQALLALKSLRGIQSVEIGGLFDTITEKAEIIEGMKGRKGFSLQELAQVFSGPKEHRVKGQILRKIMEYASYRKNPFEMQIELDNTIWNLATPAELASLANLHNNSGADHSLLHKFLKPYQEVRQRDMSTPGVLTVSRWMSQQIREIPKSPMVINKPFLPAMLLDKITPANPFSESAGAPWRTLSPFMMDTHVTHLKGIVFEYHLGYGHRNHLWKPLIAAFANILDHHEHMMQVVTIRLVDDNTPPTERTPEEDQRIVNVFLPIKRVTRPQGLKLEGVFTAEQRMQLSSLRRSARHENDVD</sequence>
<keyword evidence="3" id="KW-1185">Reference proteome</keyword>
<accession>A0A6A6UE38</accession>
<dbReference type="EMBL" id="MU004234">
    <property type="protein sequence ID" value="KAF2670599.1"/>
    <property type="molecule type" value="Genomic_DNA"/>
</dbReference>
<name>A0A6A6UE38_9PEZI</name>
<dbReference type="OrthoDB" id="3510794at2759"/>
<evidence type="ECO:0000256" key="1">
    <source>
        <dbReference type="SAM" id="MobiDB-lite"/>
    </source>
</evidence>
<evidence type="ECO:0000313" key="2">
    <source>
        <dbReference type="EMBL" id="KAF2670599.1"/>
    </source>
</evidence>
<feature type="region of interest" description="Disordered" evidence="1">
    <location>
        <begin position="1"/>
        <end position="30"/>
    </location>
</feature>
<evidence type="ECO:0000313" key="3">
    <source>
        <dbReference type="Proteomes" id="UP000799302"/>
    </source>
</evidence>
<organism evidence="2 3">
    <name type="scientific">Microthyrium microscopicum</name>
    <dbReference type="NCBI Taxonomy" id="703497"/>
    <lineage>
        <taxon>Eukaryota</taxon>
        <taxon>Fungi</taxon>
        <taxon>Dikarya</taxon>
        <taxon>Ascomycota</taxon>
        <taxon>Pezizomycotina</taxon>
        <taxon>Dothideomycetes</taxon>
        <taxon>Dothideomycetes incertae sedis</taxon>
        <taxon>Microthyriales</taxon>
        <taxon>Microthyriaceae</taxon>
        <taxon>Microthyrium</taxon>
    </lineage>
</organism>
<reference evidence="2" key="1">
    <citation type="journal article" date="2020" name="Stud. Mycol.">
        <title>101 Dothideomycetes genomes: a test case for predicting lifestyles and emergence of pathogens.</title>
        <authorList>
            <person name="Haridas S."/>
            <person name="Albert R."/>
            <person name="Binder M."/>
            <person name="Bloem J."/>
            <person name="Labutti K."/>
            <person name="Salamov A."/>
            <person name="Andreopoulos B."/>
            <person name="Baker S."/>
            <person name="Barry K."/>
            <person name="Bills G."/>
            <person name="Bluhm B."/>
            <person name="Cannon C."/>
            <person name="Castanera R."/>
            <person name="Culley D."/>
            <person name="Daum C."/>
            <person name="Ezra D."/>
            <person name="Gonzalez J."/>
            <person name="Henrissat B."/>
            <person name="Kuo A."/>
            <person name="Liang C."/>
            <person name="Lipzen A."/>
            <person name="Lutzoni F."/>
            <person name="Magnuson J."/>
            <person name="Mondo S."/>
            <person name="Nolan M."/>
            <person name="Ohm R."/>
            <person name="Pangilinan J."/>
            <person name="Park H.-J."/>
            <person name="Ramirez L."/>
            <person name="Alfaro M."/>
            <person name="Sun H."/>
            <person name="Tritt A."/>
            <person name="Yoshinaga Y."/>
            <person name="Zwiers L.-H."/>
            <person name="Turgeon B."/>
            <person name="Goodwin S."/>
            <person name="Spatafora J."/>
            <person name="Crous P."/>
            <person name="Grigoriev I."/>
        </authorList>
    </citation>
    <scope>NUCLEOTIDE SEQUENCE</scope>
    <source>
        <strain evidence="2">CBS 115976</strain>
    </source>
</reference>
<dbReference type="Proteomes" id="UP000799302">
    <property type="component" value="Unassembled WGS sequence"/>
</dbReference>
<gene>
    <name evidence="2" type="ORF">BT63DRAFT_454785</name>
</gene>
<protein>
    <submittedName>
        <fullName evidence="2">Uncharacterized protein</fullName>
    </submittedName>
</protein>
<dbReference type="AlphaFoldDB" id="A0A6A6UE38"/>
<proteinExistence type="predicted"/>